<comment type="caution">
    <text evidence="9">Lacks conserved residue(s) required for the propagation of feature annotation.</text>
</comment>
<dbReference type="InterPro" id="IPR023058">
    <property type="entry name" value="PPIase_PpiC_CS"/>
</dbReference>
<dbReference type="GO" id="GO:0005886">
    <property type="term" value="C:plasma membrane"/>
    <property type="evidence" value="ECO:0007669"/>
    <property type="project" value="UniProtKB-SubCell"/>
</dbReference>
<keyword evidence="2 9" id="KW-0813">Transport</keyword>
<evidence type="ECO:0000313" key="13">
    <source>
        <dbReference type="Proteomes" id="UP000228626"/>
    </source>
</evidence>
<feature type="transmembrane region" description="Helical" evidence="9">
    <location>
        <begin position="523"/>
        <end position="543"/>
    </location>
</feature>
<evidence type="ECO:0000256" key="7">
    <source>
        <dbReference type="ARBA" id="ARBA00023010"/>
    </source>
</evidence>
<evidence type="ECO:0000256" key="2">
    <source>
        <dbReference type="ARBA" id="ARBA00022448"/>
    </source>
</evidence>
<dbReference type="HAMAP" id="MF_01463_B">
    <property type="entry name" value="SecD_B"/>
    <property type="match status" value="1"/>
</dbReference>
<dbReference type="InterPro" id="IPR001036">
    <property type="entry name" value="Acrflvin-R"/>
</dbReference>
<dbReference type="InterPro" id="IPR048634">
    <property type="entry name" value="SecD_SecF_C"/>
</dbReference>
<dbReference type="Pfam" id="PF21760">
    <property type="entry name" value="SecD_1st"/>
    <property type="match status" value="1"/>
</dbReference>
<dbReference type="PANTHER" id="PTHR30081">
    <property type="entry name" value="PROTEIN-EXPORT MEMBRANE PROTEIN SEC"/>
    <property type="match status" value="1"/>
</dbReference>
<dbReference type="Pfam" id="PF22599">
    <property type="entry name" value="SecDF_P1_head"/>
    <property type="match status" value="1"/>
</dbReference>
<dbReference type="GO" id="GO:0065002">
    <property type="term" value="P:intracellular protein transmembrane transport"/>
    <property type="evidence" value="ECO:0007669"/>
    <property type="project" value="UniProtKB-UniRule"/>
</dbReference>
<comment type="function">
    <text evidence="9">Part of the Sec protein translocase complex. Interacts with the SecYEG preprotein conducting channel. SecDF uses the proton motive force (PMF) to complete protein translocation after the ATP-dependent function of SecA.</text>
</comment>
<evidence type="ECO:0000256" key="5">
    <source>
        <dbReference type="ARBA" id="ARBA00022927"/>
    </source>
</evidence>
<keyword evidence="10" id="KW-0697">Rotamase</keyword>
<dbReference type="InterPro" id="IPR054384">
    <property type="entry name" value="SecDF_P1_head"/>
</dbReference>
<dbReference type="Pfam" id="PF07549">
    <property type="entry name" value="Sec_GG"/>
    <property type="match status" value="1"/>
</dbReference>
<keyword evidence="4 9" id="KW-0812">Transmembrane</keyword>
<evidence type="ECO:0000256" key="3">
    <source>
        <dbReference type="ARBA" id="ARBA00022475"/>
    </source>
</evidence>
<dbReference type="Pfam" id="PF13616">
    <property type="entry name" value="Rotamase_3"/>
    <property type="match status" value="1"/>
</dbReference>
<organism evidence="12 13">
    <name type="scientific">Candidatus Falkowbacteria bacterium CG10_big_fil_rev_8_21_14_0_10_43_10</name>
    <dbReference type="NCBI Taxonomy" id="1974567"/>
    <lineage>
        <taxon>Bacteria</taxon>
        <taxon>Candidatus Falkowiibacteriota</taxon>
    </lineage>
</organism>
<comment type="subcellular location">
    <subcellularLocation>
        <location evidence="1 9">Cell membrane</location>
        <topology evidence="1 9">Multi-pass membrane protein</topology>
    </subcellularLocation>
</comment>
<dbReference type="InterPro" id="IPR000297">
    <property type="entry name" value="PPIase_PpiC"/>
</dbReference>
<dbReference type="NCBIfam" id="TIGR00916">
    <property type="entry name" value="2A0604s01"/>
    <property type="match status" value="1"/>
</dbReference>
<dbReference type="InterPro" id="IPR005791">
    <property type="entry name" value="SecD"/>
</dbReference>
<dbReference type="Gene3D" id="3.30.70.3400">
    <property type="match status" value="1"/>
</dbReference>
<proteinExistence type="inferred from homology"/>
<dbReference type="PROSITE" id="PS50198">
    <property type="entry name" value="PPIC_PPIASE_2"/>
    <property type="match status" value="1"/>
</dbReference>
<feature type="transmembrane region" description="Helical" evidence="9">
    <location>
        <begin position="549"/>
        <end position="571"/>
    </location>
</feature>
<dbReference type="PANTHER" id="PTHR30081:SF1">
    <property type="entry name" value="PROTEIN TRANSLOCASE SUBUNIT SECD"/>
    <property type="match status" value="1"/>
</dbReference>
<evidence type="ECO:0000256" key="4">
    <source>
        <dbReference type="ARBA" id="ARBA00022692"/>
    </source>
</evidence>
<feature type="domain" description="PpiC" evidence="11">
    <location>
        <begin position="247"/>
        <end position="350"/>
    </location>
</feature>
<gene>
    <name evidence="9 12" type="primary">secD</name>
    <name evidence="12" type="ORF">COT99_00855</name>
</gene>
<feature type="transmembrane region" description="Helical" evidence="9">
    <location>
        <begin position="626"/>
        <end position="646"/>
    </location>
</feature>
<evidence type="ECO:0000256" key="6">
    <source>
        <dbReference type="ARBA" id="ARBA00022989"/>
    </source>
</evidence>
<evidence type="ECO:0000256" key="1">
    <source>
        <dbReference type="ARBA" id="ARBA00004651"/>
    </source>
</evidence>
<dbReference type="GO" id="GO:0003755">
    <property type="term" value="F:peptidyl-prolyl cis-trans isomerase activity"/>
    <property type="evidence" value="ECO:0007669"/>
    <property type="project" value="UniProtKB-KW"/>
</dbReference>
<dbReference type="EMBL" id="PFAR01000012">
    <property type="protein sequence ID" value="PIR93417.1"/>
    <property type="molecule type" value="Genomic_DNA"/>
</dbReference>
<dbReference type="Gene3D" id="3.10.50.40">
    <property type="match status" value="2"/>
</dbReference>
<evidence type="ECO:0000313" key="12">
    <source>
        <dbReference type="EMBL" id="PIR93417.1"/>
    </source>
</evidence>
<protein>
    <recommendedName>
        <fullName evidence="9">Protein translocase subunit SecD</fullName>
    </recommendedName>
</protein>
<dbReference type="GO" id="GO:0006605">
    <property type="term" value="P:protein targeting"/>
    <property type="evidence" value="ECO:0007669"/>
    <property type="project" value="UniProtKB-UniRule"/>
</dbReference>
<keyword evidence="7 9" id="KW-0811">Translocation</keyword>
<dbReference type="SUPFAM" id="SSF54534">
    <property type="entry name" value="FKBP-like"/>
    <property type="match status" value="1"/>
</dbReference>
<comment type="caution">
    <text evidence="12">The sequence shown here is derived from an EMBL/GenBank/DDBJ whole genome shotgun (WGS) entry which is preliminary data.</text>
</comment>
<keyword evidence="10" id="KW-0413">Isomerase</keyword>
<evidence type="ECO:0000259" key="11">
    <source>
        <dbReference type="PROSITE" id="PS50198"/>
    </source>
</evidence>
<reference evidence="13" key="1">
    <citation type="submission" date="2017-09" db="EMBL/GenBank/DDBJ databases">
        <title>Depth-based differentiation of microbial function through sediment-hosted aquifers and enrichment of novel symbionts in the deep terrestrial subsurface.</title>
        <authorList>
            <person name="Probst A.J."/>
            <person name="Ladd B."/>
            <person name="Jarett J.K."/>
            <person name="Geller-Mcgrath D.E."/>
            <person name="Sieber C.M.K."/>
            <person name="Emerson J.B."/>
            <person name="Anantharaman K."/>
            <person name="Thomas B.C."/>
            <person name="Malmstrom R."/>
            <person name="Stieglmeier M."/>
            <person name="Klingl A."/>
            <person name="Woyke T."/>
            <person name="Ryan C.M."/>
            <person name="Banfield J.F."/>
        </authorList>
    </citation>
    <scope>NUCLEOTIDE SEQUENCE [LARGE SCALE GENOMIC DNA]</scope>
</reference>
<dbReference type="Proteomes" id="UP000228626">
    <property type="component" value="Unassembled WGS sequence"/>
</dbReference>
<evidence type="ECO:0000256" key="10">
    <source>
        <dbReference type="PROSITE-ProRule" id="PRU00278"/>
    </source>
</evidence>
<dbReference type="InterPro" id="IPR048631">
    <property type="entry name" value="SecD_1st"/>
</dbReference>
<dbReference type="PRINTS" id="PR00702">
    <property type="entry name" value="ACRIFLAVINRP"/>
</dbReference>
<dbReference type="InterPro" id="IPR055344">
    <property type="entry name" value="SecD_SecF_C_bact"/>
</dbReference>
<keyword evidence="8 9" id="KW-0472">Membrane</keyword>
<dbReference type="InterPro" id="IPR022646">
    <property type="entry name" value="SecD/SecF_CS"/>
</dbReference>
<keyword evidence="6 9" id="KW-1133">Transmembrane helix</keyword>
<comment type="similarity">
    <text evidence="9">Belongs to the SecD/SecF family. SecD subfamily.</text>
</comment>
<dbReference type="AlphaFoldDB" id="A0A2H0V2U0"/>
<evidence type="ECO:0000256" key="9">
    <source>
        <dbReference type="HAMAP-Rule" id="MF_01463"/>
    </source>
</evidence>
<name>A0A2H0V2U0_9BACT</name>
<keyword evidence="3 9" id="KW-1003">Cell membrane</keyword>
<feature type="transmembrane region" description="Helical" evidence="9">
    <location>
        <begin position="12"/>
        <end position="32"/>
    </location>
</feature>
<dbReference type="InterPro" id="IPR046357">
    <property type="entry name" value="PPIase_dom_sf"/>
</dbReference>
<dbReference type="GO" id="GO:0015450">
    <property type="term" value="F:protein-transporting ATPase activity"/>
    <property type="evidence" value="ECO:0007669"/>
    <property type="project" value="InterPro"/>
</dbReference>
<dbReference type="NCBIfam" id="TIGR01129">
    <property type="entry name" value="secD"/>
    <property type="match status" value="1"/>
</dbReference>
<dbReference type="Gene3D" id="1.20.1640.10">
    <property type="entry name" value="Multidrug efflux transporter AcrB transmembrane domain"/>
    <property type="match status" value="1"/>
</dbReference>
<comment type="subunit">
    <text evidence="9">Forms a complex with SecF. Part of the essential Sec protein translocation apparatus which comprises SecA, SecYEG and auxiliary proteins SecDF. Other proteins may also be involved.</text>
</comment>
<dbReference type="PROSITE" id="PS01096">
    <property type="entry name" value="PPIC_PPIASE_1"/>
    <property type="match status" value="1"/>
</dbReference>
<dbReference type="Pfam" id="PF02355">
    <property type="entry name" value="SecD_SecF_C"/>
    <property type="match status" value="1"/>
</dbReference>
<dbReference type="SUPFAM" id="SSF82866">
    <property type="entry name" value="Multidrug efflux transporter AcrB transmembrane domain"/>
    <property type="match status" value="1"/>
</dbReference>
<dbReference type="Gene3D" id="3.30.1360.200">
    <property type="match status" value="1"/>
</dbReference>
<keyword evidence="5 9" id="KW-0653">Protein transport</keyword>
<dbReference type="GO" id="GO:0043952">
    <property type="term" value="P:protein transport by the Sec complex"/>
    <property type="evidence" value="ECO:0007669"/>
    <property type="project" value="UniProtKB-UniRule"/>
</dbReference>
<dbReference type="InterPro" id="IPR022813">
    <property type="entry name" value="SecD/SecF_arch_bac"/>
</dbReference>
<feature type="transmembrane region" description="Helical" evidence="9">
    <location>
        <begin position="502"/>
        <end position="518"/>
    </location>
</feature>
<sequence>MFKSEIQKIRAIFAGVIIITIIAALVDFGQIYNKYAGSALPNVKELPFRLGLDLLGGTHLLYQADVSAIPTKDRSVAVEGVRDVIERRVNVFGVSEPVVQTANSGGDYRIIVELAGIKDVNVAIKMIGETPLLEFKEENTGVKELTPEQKKEMDEYNKNAKLEADEILRKLRAGGDFDSLKKEFDESGINDSYFVRNTSDPEIFSGAEISGAGNTSTSLLESAAGWNIIKVEEKRAVKEAGDLGLDQREVRASHILVCYEGSERCTSGYTKEDARNRIDDIKNQATPDNFAELAKQNSIDASSSDGGDLGWFTREMMVKPFADAVFNLEKGKISDVVETQFGFHLIYKTDERTLYEYKIKRILINNKTKEDILGPQDPWKNTELTGKYLKRATVQFNPNDNSPEVQLEFDSEGKDLFADITKRNVKKSVAIFLDGEPISIPTVNEAITSGDAVITGRFTIKEAKLLAQRLNAGALPVPIKLINQNTVGATLGKASVDASLRAGLWGILLVALFMIVIYRLPGLLSVFALAVYGLLILAIFKLWPVTLTLAGIAGFILSIGMAVDANVLIFSRLAEELRAGKPWHIALNESFRRAWPSIRDGNATTLLTCLILIQFGTSIIKGFAVTLTIGVLINMFSALVVTKYIMKFVISEKIAERSWLFGVKSKLL</sequence>
<accession>A0A2H0V2U0</accession>
<evidence type="ECO:0000256" key="8">
    <source>
        <dbReference type="ARBA" id="ARBA00023136"/>
    </source>
</evidence>